<dbReference type="PIRSF" id="PIRSF015617">
    <property type="entry name" value="Adensltrnsf_CobA"/>
    <property type="match status" value="1"/>
</dbReference>
<dbReference type="GO" id="GO:0005524">
    <property type="term" value="F:ATP binding"/>
    <property type="evidence" value="ECO:0007669"/>
    <property type="project" value="InterPro"/>
</dbReference>
<dbReference type="GO" id="GO:0009236">
    <property type="term" value="P:cobalamin biosynthetic process"/>
    <property type="evidence" value="ECO:0007669"/>
    <property type="project" value="InterPro"/>
</dbReference>
<dbReference type="PANTHER" id="PTHR46638:SF1">
    <property type="entry name" value="CORRINOID ADENOSYLTRANSFERASE"/>
    <property type="match status" value="1"/>
</dbReference>
<protein>
    <submittedName>
        <fullName evidence="1">Cob(I)yrinic acid a,c-diamide adenosyltransferase</fullName>
        <ecNumber evidence="1">2.5.1.17</ecNumber>
    </submittedName>
</protein>
<dbReference type="EMBL" id="VSSQ01002159">
    <property type="protein sequence ID" value="MPM13699.1"/>
    <property type="molecule type" value="Genomic_DNA"/>
</dbReference>
<dbReference type="InterPro" id="IPR003724">
    <property type="entry name" value="CblAdoTrfase_CobA"/>
</dbReference>
<dbReference type="EC" id="2.5.1.17" evidence="1"/>
<organism evidence="1">
    <name type="scientific">bioreactor metagenome</name>
    <dbReference type="NCBI Taxonomy" id="1076179"/>
    <lineage>
        <taxon>unclassified sequences</taxon>
        <taxon>metagenomes</taxon>
        <taxon>ecological metagenomes</taxon>
    </lineage>
</organism>
<name>A0A644XC74_9ZZZZ</name>
<dbReference type="InterPro" id="IPR027417">
    <property type="entry name" value="P-loop_NTPase"/>
</dbReference>
<dbReference type="AlphaFoldDB" id="A0A644XC74"/>
<dbReference type="SUPFAM" id="SSF52540">
    <property type="entry name" value="P-loop containing nucleoside triphosphate hydrolases"/>
    <property type="match status" value="1"/>
</dbReference>
<dbReference type="Pfam" id="PF02572">
    <property type="entry name" value="CobA_CobO_BtuR"/>
    <property type="match status" value="1"/>
</dbReference>
<dbReference type="GO" id="GO:0008817">
    <property type="term" value="F:corrinoid adenosyltransferase activity"/>
    <property type="evidence" value="ECO:0007669"/>
    <property type="project" value="UniProtKB-EC"/>
</dbReference>
<gene>
    <name evidence="1" type="primary">btuR_9</name>
    <name evidence="1" type="ORF">SDC9_60058</name>
</gene>
<proteinExistence type="predicted"/>
<reference evidence="1" key="1">
    <citation type="submission" date="2019-08" db="EMBL/GenBank/DDBJ databases">
        <authorList>
            <person name="Kucharzyk K."/>
            <person name="Murdoch R.W."/>
            <person name="Higgins S."/>
            <person name="Loffler F."/>
        </authorList>
    </citation>
    <scope>NUCLEOTIDE SEQUENCE</scope>
</reference>
<sequence>MNNLGLIHIYTGDGKGKTTASVGLAIRALGSGLKVVYCSFHKKPEKYGYTEIDGLKKLGAQVFTFAKGHPHLDKSIDENAIKREVSEAIDTLNRMLKNDQTDMLILDEILISVRDNYLEENTLIDFMKNKPPHTELILTGRGATPNVMDLADYVSFIRKIKHPYDKGVFSREGIEY</sequence>
<keyword evidence="1" id="KW-0808">Transferase</keyword>
<comment type="caution">
    <text evidence="1">The sequence shown here is derived from an EMBL/GenBank/DDBJ whole genome shotgun (WGS) entry which is preliminary data.</text>
</comment>
<accession>A0A644XC74</accession>
<dbReference type="Gene3D" id="3.40.50.300">
    <property type="entry name" value="P-loop containing nucleotide triphosphate hydrolases"/>
    <property type="match status" value="1"/>
</dbReference>
<dbReference type="PANTHER" id="PTHR46638">
    <property type="entry name" value="CORRINOID ADENOSYLTRANSFERASE"/>
    <property type="match status" value="1"/>
</dbReference>
<evidence type="ECO:0000313" key="1">
    <source>
        <dbReference type="EMBL" id="MPM13699.1"/>
    </source>
</evidence>